<evidence type="ECO:0000256" key="4">
    <source>
        <dbReference type="ARBA" id="ARBA00031122"/>
    </source>
</evidence>
<name>A0A3A9XYH4_9ACTN</name>
<organism evidence="7 8">
    <name type="scientific">Micromonospora musae</name>
    <dbReference type="NCBI Taxonomy" id="1894970"/>
    <lineage>
        <taxon>Bacteria</taxon>
        <taxon>Bacillati</taxon>
        <taxon>Actinomycetota</taxon>
        <taxon>Actinomycetes</taxon>
        <taxon>Micromonosporales</taxon>
        <taxon>Micromonosporaceae</taxon>
        <taxon>Micromonospora</taxon>
    </lineage>
</organism>
<evidence type="ECO:0000256" key="3">
    <source>
        <dbReference type="ARBA" id="ARBA00020586"/>
    </source>
</evidence>
<protein>
    <recommendedName>
        <fullName evidence="3">Lysine N-acyltransferase MbtK</fullName>
    </recommendedName>
    <alternativeName>
        <fullName evidence="4">Mycobactin synthase protein K</fullName>
    </alternativeName>
</protein>
<evidence type="ECO:0000259" key="6">
    <source>
        <dbReference type="SMART" id="SM01006"/>
    </source>
</evidence>
<gene>
    <name evidence="7" type="ORF">D7044_19320</name>
</gene>
<accession>A0A3A9XYH4</accession>
<feature type="region of interest" description="Disordered" evidence="5">
    <location>
        <begin position="183"/>
        <end position="206"/>
    </location>
</feature>
<keyword evidence="7" id="KW-0808">Transferase</keyword>
<dbReference type="RefSeq" id="WP_120689750.1">
    <property type="nucleotide sequence ID" value="NZ_RAZT01000009.1"/>
</dbReference>
<reference evidence="7 8" key="1">
    <citation type="submission" date="2018-09" db="EMBL/GenBank/DDBJ databases">
        <title>Micromonospora sp. nov. MS1-9, isolated from a root of Musa sp.</title>
        <authorList>
            <person name="Kuncharoen N."/>
            <person name="Kudo T."/>
            <person name="Ohkuma M."/>
            <person name="Yuki M."/>
            <person name="Tanasupawat S."/>
        </authorList>
    </citation>
    <scope>NUCLEOTIDE SEQUENCE [LARGE SCALE GENOMIC DNA]</scope>
    <source>
        <strain evidence="7 8">MS1-9</strain>
    </source>
</reference>
<proteinExistence type="predicted"/>
<comment type="function">
    <text evidence="1">Acyltransferase required for the direct transfer of medium- to long-chain fatty acyl moieties from a carrier protein (MbtL) on to the epsilon-amino group of lysine residue in the mycobactin core.</text>
</comment>
<evidence type="ECO:0000256" key="2">
    <source>
        <dbReference type="ARBA" id="ARBA00005102"/>
    </source>
</evidence>
<dbReference type="Gene3D" id="3.40.630.30">
    <property type="match status" value="1"/>
</dbReference>
<dbReference type="InterPro" id="IPR019432">
    <property type="entry name" value="Acyltransferase_MbtK/IucB-like"/>
</dbReference>
<sequence length="206" mass="23137">MTTDQDITGTDPHRYERDVTGFGRVTVRPVDPEGDVDLLHGWVTQERAGFWGMLDADRERVREIYAYVDSLTTHHAYLVHRDGLPVALFQTYQPEADPVGECYPVQPGDFGLHLFVGPAPASEQGFTGRLFGVLLDFVWADPGRRRLLAEPDARNERAVARLLRAGFRLGPLIDKPEKRARLLFLDRPSTEDRPSATGDEPTAAER</sequence>
<dbReference type="Pfam" id="PF13523">
    <property type="entry name" value="Acetyltransf_8"/>
    <property type="match status" value="1"/>
</dbReference>
<feature type="domain" description="Acyltransferase MbtK/IucB-like conserved" evidence="6">
    <location>
        <begin position="28"/>
        <end position="76"/>
    </location>
</feature>
<dbReference type="AlphaFoldDB" id="A0A3A9XYH4"/>
<dbReference type="SMART" id="SM01006">
    <property type="entry name" value="AlcB"/>
    <property type="match status" value="1"/>
</dbReference>
<evidence type="ECO:0000256" key="1">
    <source>
        <dbReference type="ARBA" id="ARBA00003818"/>
    </source>
</evidence>
<evidence type="ECO:0000313" key="8">
    <source>
        <dbReference type="Proteomes" id="UP000275865"/>
    </source>
</evidence>
<comment type="pathway">
    <text evidence="2">Siderophore biosynthesis; mycobactin biosynthesis.</text>
</comment>
<dbReference type="UniPathway" id="UPA00011"/>
<dbReference type="EMBL" id="RAZT01000009">
    <property type="protein sequence ID" value="RKN30560.1"/>
    <property type="molecule type" value="Genomic_DNA"/>
</dbReference>
<dbReference type="PANTHER" id="PTHR31438:SF1">
    <property type="entry name" value="LYSINE N-ACYLTRANSFERASE C17G9.06C-RELATED"/>
    <property type="match status" value="1"/>
</dbReference>
<dbReference type="SUPFAM" id="SSF55729">
    <property type="entry name" value="Acyl-CoA N-acyltransferases (Nat)"/>
    <property type="match status" value="1"/>
</dbReference>
<dbReference type="GO" id="GO:0016410">
    <property type="term" value="F:N-acyltransferase activity"/>
    <property type="evidence" value="ECO:0007669"/>
    <property type="project" value="TreeGrafter"/>
</dbReference>
<evidence type="ECO:0000256" key="5">
    <source>
        <dbReference type="SAM" id="MobiDB-lite"/>
    </source>
</evidence>
<comment type="caution">
    <text evidence="7">The sequence shown here is derived from an EMBL/GenBank/DDBJ whole genome shotgun (WGS) entry which is preliminary data.</text>
</comment>
<dbReference type="GO" id="GO:0019290">
    <property type="term" value="P:siderophore biosynthetic process"/>
    <property type="evidence" value="ECO:0007669"/>
    <property type="project" value="InterPro"/>
</dbReference>
<dbReference type="Proteomes" id="UP000275865">
    <property type="component" value="Unassembled WGS sequence"/>
</dbReference>
<dbReference type="PANTHER" id="PTHR31438">
    <property type="entry name" value="LYSINE N-ACYLTRANSFERASE C17G9.06C-RELATED"/>
    <property type="match status" value="1"/>
</dbReference>
<evidence type="ECO:0000313" key="7">
    <source>
        <dbReference type="EMBL" id="RKN30560.1"/>
    </source>
</evidence>
<dbReference type="InterPro" id="IPR016181">
    <property type="entry name" value="Acyl_CoA_acyltransferase"/>
</dbReference>